<name>A0A520MC83_9GAMM</name>
<dbReference type="InterPro" id="IPR004101">
    <property type="entry name" value="Mur_ligase_C"/>
</dbReference>
<evidence type="ECO:0000256" key="3">
    <source>
        <dbReference type="ARBA" id="ARBA00012211"/>
    </source>
</evidence>
<evidence type="ECO:0000313" key="20">
    <source>
        <dbReference type="Proteomes" id="UP000318359"/>
    </source>
</evidence>
<comment type="subcellular location">
    <subcellularLocation>
        <location evidence="1 14">Cytoplasm</location>
    </subcellularLocation>
</comment>
<evidence type="ECO:0000256" key="9">
    <source>
        <dbReference type="ARBA" id="ARBA00022960"/>
    </source>
</evidence>
<dbReference type="HAMAP" id="MF_00046">
    <property type="entry name" value="MurC"/>
    <property type="match status" value="1"/>
</dbReference>
<dbReference type="InterPro" id="IPR036615">
    <property type="entry name" value="Mur_ligase_C_dom_sf"/>
</dbReference>
<dbReference type="Gene3D" id="3.40.1190.10">
    <property type="entry name" value="Mur-like, catalytic domain"/>
    <property type="match status" value="1"/>
</dbReference>
<evidence type="ECO:0000256" key="10">
    <source>
        <dbReference type="ARBA" id="ARBA00022984"/>
    </source>
</evidence>
<evidence type="ECO:0000256" key="1">
    <source>
        <dbReference type="ARBA" id="ARBA00004496"/>
    </source>
</evidence>
<keyword evidence="12 14" id="KW-0961">Cell wall biogenesis/degradation</keyword>
<keyword evidence="15" id="KW-0472">Membrane</keyword>
<dbReference type="InterPro" id="IPR036565">
    <property type="entry name" value="Mur-like_cat_sf"/>
</dbReference>
<dbReference type="Pfam" id="PF08245">
    <property type="entry name" value="Mur_ligase_M"/>
    <property type="match status" value="1"/>
</dbReference>
<evidence type="ECO:0000256" key="13">
    <source>
        <dbReference type="ARBA" id="ARBA00047833"/>
    </source>
</evidence>
<feature type="domain" description="Mur ligase central" evidence="18">
    <location>
        <begin position="112"/>
        <end position="292"/>
    </location>
</feature>
<dbReference type="UniPathway" id="UPA00219"/>
<dbReference type="GO" id="GO:0005524">
    <property type="term" value="F:ATP binding"/>
    <property type="evidence" value="ECO:0007669"/>
    <property type="project" value="UniProtKB-UniRule"/>
</dbReference>
<organism evidence="19 20">
    <name type="scientific">SAR86 cluster bacterium</name>
    <dbReference type="NCBI Taxonomy" id="2030880"/>
    <lineage>
        <taxon>Bacteria</taxon>
        <taxon>Pseudomonadati</taxon>
        <taxon>Pseudomonadota</taxon>
        <taxon>Gammaproteobacteria</taxon>
        <taxon>SAR86 cluster</taxon>
    </lineage>
</organism>
<dbReference type="GO" id="GO:0005737">
    <property type="term" value="C:cytoplasm"/>
    <property type="evidence" value="ECO:0007669"/>
    <property type="project" value="UniProtKB-SubCell"/>
</dbReference>
<dbReference type="GO" id="GO:0051301">
    <property type="term" value="P:cell division"/>
    <property type="evidence" value="ECO:0007669"/>
    <property type="project" value="UniProtKB-KW"/>
</dbReference>
<dbReference type="EMBL" id="SHBM01000003">
    <property type="protein sequence ID" value="RZO18832.1"/>
    <property type="molecule type" value="Genomic_DNA"/>
</dbReference>
<evidence type="ECO:0000259" key="18">
    <source>
        <dbReference type="Pfam" id="PF08245"/>
    </source>
</evidence>
<evidence type="ECO:0000256" key="6">
    <source>
        <dbReference type="ARBA" id="ARBA00022618"/>
    </source>
</evidence>
<keyword evidence="11 14" id="KW-0131">Cell cycle</keyword>
<comment type="similarity">
    <text evidence="14">Belongs to the MurCDEF family.</text>
</comment>
<feature type="domain" description="Mur ligase C-terminal" evidence="17">
    <location>
        <begin position="315"/>
        <end position="448"/>
    </location>
</feature>
<dbReference type="SUPFAM" id="SSF53623">
    <property type="entry name" value="MurD-like peptide ligases, catalytic domain"/>
    <property type="match status" value="1"/>
</dbReference>
<evidence type="ECO:0000256" key="11">
    <source>
        <dbReference type="ARBA" id="ARBA00023306"/>
    </source>
</evidence>
<evidence type="ECO:0000259" key="16">
    <source>
        <dbReference type="Pfam" id="PF01225"/>
    </source>
</evidence>
<dbReference type="SUPFAM" id="SSF53244">
    <property type="entry name" value="MurD-like peptide ligases, peptide-binding domain"/>
    <property type="match status" value="1"/>
</dbReference>
<dbReference type="InterPro" id="IPR000713">
    <property type="entry name" value="Mur_ligase_N"/>
</dbReference>
<reference evidence="19 20" key="1">
    <citation type="submission" date="2019-02" db="EMBL/GenBank/DDBJ databases">
        <title>Prokaryotic population dynamics and viral predation in marine succession experiment using metagenomics: the confinement effect.</title>
        <authorList>
            <person name="Haro-Moreno J.M."/>
            <person name="Rodriguez-Valera F."/>
            <person name="Lopez-Perez M."/>
        </authorList>
    </citation>
    <scope>NUCLEOTIDE SEQUENCE [LARGE SCALE GENOMIC DNA]</scope>
    <source>
        <strain evidence="19">MED-G167</strain>
    </source>
</reference>
<dbReference type="InterPro" id="IPR050061">
    <property type="entry name" value="MurCDEF_pg_biosynth"/>
</dbReference>
<keyword evidence="8 14" id="KW-0067">ATP-binding</keyword>
<keyword evidence="15" id="KW-0812">Transmembrane</keyword>
<dbReference type="Proteomes" id="UP000318359">
    <property type="component" value="Unassembled WGS sequence"/>
</dbReference>
<keyword evidence="7 14" id="KW-0547">Nucleotide-binding</keyword>
<evidence type="ECO:0000256" key="15">
    <source>
        <dbReference type="SAM" id="Phobius"/>
    </source>
</evidence>
<comment type="pathway">
    <text evidence="2 14">Cell wall biogenesis; peptidoglycan biosynthesis.</text>
</comment>
<feature type="domain" description="Mur ligase N-terminal catalytic" evidence="16">
    <location>
        <begin position="9"/>
        <end position="107"/>
    </location>
</feature>
<dbReference type="EC" id="6.3.2.8" evidence="3 14"/>
<dbReference type="Gene3D" id="3.90.190.20">
    <property type="entry name" value="Mur ligase, C-terminal domain"/>
    <property type="match status" value="1"/>
</dbReference>
<dbReference type="Pfam" id="PF02875">
    <property type="entry name" value="Mur_ligase_C"/>
    <property type="match status" value="1"/>
</dbReference>
<evidence type="ECO:0000256" key="14">
    <source>
        <dbReference type="HAMAP-Rule" id="MF_00046"/>
    </source>
</evidence>
<evidence type="ECO:0000256" key="5">
    <source>
        <dbReference type="ARBA" id="ARBA00022598"/>
    </source>
</evidence>
<evidence type="ECO:0000256" key="4">
    <source>
        <dbReference type="ARBA" id="ARBA00022490"/>
    </source>
</evidence>
<dbReference type="Pfam" id="PF01225">
    <property type="entry name" value="Mur_ligase"/>
    <property type="match status" value="1"/>
</dbReference>
<dbReference type="GO" id="GO:0008360">
    <property type="term" value="P:regulation of cell shape"/>
    <property type="evidence" value="ECO:0007669"/>
    <property type="project" value="UniProtKB-KW"/>
</dbReference>
<accession>A0A520MC83</accession>
<comment type="function">
    <text evidence="14">Cell wall formation.</text>
</comment>
<feature type="transmembrane region" description="Helical" evidence="15">
    <location>
        <begin position="12"/>
        <end position="28"/>
    </location>
</feature>
<dbReference type="GO" id="GO:0071555">
    <property type="term" value="P:cell wall organization"/>
    <property type="evidence" value="ECO:0007669"/>
    <property type="project" value="UniProtKB-KW"/>
</dbReference>
<sequence length="463" mass="51983">MNSLKKIKHIHFIGIGGSGMIGIAYLLLRKGYKVSGSDINKSNALKDLKKLGAKVSYRHHEKNIVKSDLVVISSAIRPSNPEYRQARKDNITIIPRAEMLGSLMRGYESIAIAGSHGKTTTTSLIASIFSKASLSPTYVVGGRVLGVGKNSELGSGNHLIAEADESDGSFLHLQPDVGVFTNIDNDHLSYYDNDVDKLLNSFQMFAENIPFYGSLIINKDDKNTRDVAKKISRRKISYGFSKKSDYQIKDAIFKKSYQHFNLLDNLNNKKYSFKLPMPGKHNLYNAAAAIATSLEEGISIKDIKNGLENFQGVSRRFERYNLEINKKAITLIDDYGHHPEEIKATLQAIHQAYPKKKICMVFQPHRYTRTAQLYNEFIEVLSIPDSLLLLDIYPASELPIKGISSRRLIEDIRQDGHLDCHYLKEKLILKDIKDLSNSFDILVTQGAGSISSICVSIKNKWQK</sequence>
<comment type="caution">
    <text evidence="19">The sequence shown here is derived from an EMBL/GenBank/DDBJ whole genome shotgun (WGS) entry which is preliminary data.</text>
</comment>
<comment type="catalytic activity">
    <reaction evidence="13 14">
        <text>UDP-N-acetyl-alpha-D-muramate + L-alanine + ATP = UDP-N-acetyl-alpha-D-muramoyl-L-alanine + ADP + phosphate + H(+)</text>
        <dbReference type="Rhea" id="RHEA:23372"/>
        <dbReference type="ChEBI" id="CHEBI:15378"/>
        <dbReference type="ChEBI" id="CHEBI:30616"/>
        <dbReference type="ChEBI" id="CHEBI:43474"/>
        <dbReference type="ChEBI" id="CHEBI:57972"/>
        <dbReference type="ChEBI" id="CHEBI:70757"/>
        <dbReference type="ChEBI" id="CHEBI:83898"/>
        <dbReference type="ChEBI" id="CHEBI:456216"/>
        <dbReference type="EC" id="6.3.2.8"/>
    </reaction>
</comment>
<gene>
    <name evidence="14" type="primary">murC</name>
    <name evidence="19" type="ORF">EVB00_00365</name>
</gene>
<keyword evidence="9 14" id="KW-0133">Cell shape</keyword>
<dbReference type="InterPro" id="IPR005758">
    <property type="entry name" value="UDP-N-AcMur_Ala_ligase_MurC"/>
</dbReference>
<dbReference type="NCBIfam" id="TIGR01082">
    <property type="entry name" value="murC"/>
    <property type="match status" value="1"/>
</dbReference>
<evidence type="ECO:0000259" key="17">
    <source>
        <dbReference type="Pfam" id="PF02875"/>
    </source>
</evidence>
<dbReference type="PANTHER" id="PTHR43445">
    <property type="entry name" value="UDP-N-ACETYLMURAMATE--L-ALANINE LIGASE-RELATED"/>
    <property type="match status" value="1"/>
</dbReference>
<evidence type="ECO:0000256" key="7">
    <source>
        <dbReference type="ARBA" id="ARBA00022741"/>
    </source>
</evidence>
<dbReference type="SUPFAM" id="SSF51984">
    <property type="entry name" value="MurCD N-terminal domain"/>
    <property type="match status" value="1"/>
</dbReference>
<keyword evidence="5 14" id="KW-0436">Ligase</keyword>
<evidence type="ECO:0000256" key="8">
    <source>
        <dbReference type="ARBA" id="ARBA00022840"/>
    </source>
</evidence>
<evidence type="ECO:0000256" key="2">
    <source>
        <dbReference type="ARBA" id="ARBA00004752"/>
    </source>
</evidence>
<evidence type="ECO:0000256" key="12">
    <source>
        <dbReference type="ARBA" id="ARBA00023316"/>
    </source>
</evidence>
<keyword evidence="6 14" id="KW-0132">Cell division</keyword>
<keyword evidence="15" id="KW-1133">Transmembrane helix</keyword>
<keyword evidence="10 14" id="KW-0573">Peptidoglycan synthesis</keyword>
<dbReference type="GO" id="GO:0009252">
    <property type="term" value="P:peptidoglycan biosynthetic process"/>
    <property type="evidence" value="ECO:0007669"/>
    <property type="project" value="UniProtKB-UniRule"/>
</dbReference>
<dbReference type="Gene3D" id="3.40.50.720">
    <property type="entry name" value="NAD(P)-binding Rossmann-like Domain"/>
    <property type="match status" value="1"/>
</dbReference>
<proteinExistence type="inferred from homology"/>
<dbReference type="InterPro" id="IPR013221">
    <property type="entry name" value="Mur_ligase_cen"/>
</dbReference>
<dbReference type="GO" id="GO:0008763">
    <property type="term" value="F:UDP-N-acetylmuramate-L-alanine ligase activity"/>
    <property type="evidence" value="ECO:0007669"/>
    <property type="project" value="UniProtKB-UniRule"/>
</dbReference>
<evidence type="ECO:0000313" key="19">
    <source>
        <dbReference type="EMBL" id="RZO18832.1"/>
    </source>
</evidence>
<feature type="binding site" evidence="14">
    <location>
        <begin position="114"/>
        <end position="120"/>
    </location>
    <ligand>
        <name>ATP</name>
        <dbReference type="ChEBI" id="CHEBI:30616"/>
    </ligand>
</feature>
<dbReference type="AlphaFoldDB" id="A0A520MC83"/>
<protein>
    <recommendedName>
        <fullName evidence="3 14">UDP-N-acetylmuramate--L-alanine ligase</fullName>
        <ecNumber evidence="3 14">6.3.2.8</ecNumber>
    </recommendedName>
    <alternativeName>
        <fullName evidence="14">UDP-N-acetylmuramoyl-L-alanine synthetase</fullName>
    </alternativeName>
</protein>
<keyword evidence="4 14" id="KW-0963">Cytoplasm</keyword>
<dbReference type="PANTHER" id="PTHR43445:SF3">
    <property type="entry name" value="UDP-N-ACETYLMURAMATE--L-ALANINE LIGASE"/>
    <property type="match status" value="1"/>
</dbReference>